<dbReference type="SMART" id="SM00882">
    <property type="entry name" value="CoA_trans"/>
    <property type="match status" value="1"/>
</dbReference>
<organism evidence="1 2">
    <name type="scientific">Tectimicrobiota bacterium</name>
    <dbReference type="NCBI Taxonomy" id="2528274"/>
    <lineage>
        <taxon>Bacteria</taxon>
        <taxon>Pseudomonadati</taxon>
        <taxon>Nitrospinota/Tectimicrobiota group</taxon>
        <taxon>Candidatus Tectimicrobiota</taxon>
    </lineage>
</organism>
<dbReference type="PANTHER" id="PTHR43293:SF3">
    <property type="entry name" value="CHOLESTEROL RING-CLEAVING HYDROLASE IPDB SUBUNIT"/>
    <property type="match status" value="1"/>
</dbReference>
<dbReference type="PANTHER" id="PTHR43293">
    <property type="entry name" value="ACETATE COA-TRANSFERASE YDIF"/>
    <property type="match status" value="1"/>
</dbReference>
<dbReference type="InterPro" id="IPR004165">
    <property type="entry name" value="CoA_trans_fam_I"/>
</dbReference>
<dbReference type="Pfam" id="PF01144">
    <property type="entry name" value="CoA_trans"/>
    <property type="match status" value="1"/>
</dbReference>
<dbReference type="InterPro" id="IPR037171">
    <property type="entry name" value="NagB/RpiA_transferase-like"/>
</dbReference>
<dbReference type="AlphaFoldDB" id="A0A932MMV6"/>
<dbReference type="SUPFAM" id="SSF100950">
    <property type="entry name" value="NagB/RpiA/CoA transferase-like"/>
    <property type="match status" value="1"/>
</dbReference>
<dbReference type="GO" id="GO:0008410">
    <property type="term" value="F:CoA-transferase activity"/>
    <property type="evidence" value="ECO:0007669"/>
    <property type="project" value="InterPro"/>
</dbReference>
<dbReference type="Proteomes" id="UP000782312">
    <property type="component" value="Unassembled WGS sequence"/>
</dbReference>
<accession>A0A932MMV6</accession>
<sequence>MAVCLAREIRDGERVFHGVNSPLPMVAVFLARRLHAPRLVLIEVAGSVNPRPRFMPRSTNDPELCHGAAALFSNADAYDLFARGGVDLVFLGGAQIDKGGRVNMSYIGSPASPKVRLPGGGGGAVIMNQAGRTVVWRAAHDARLFVPRVDFATQAGNLAKVVTPLAVLAPGPSGLELESVHPGCSAEEAAARTGFPLDLSRPVPLTPPPTAEERAALEEVDPAGVRFSEFRH</sequence>
<keyword evidence="1" id="KW-0808">Transferase</keyword>
<dbReference type="Gene3D" id="3.40.1080.10">
    <property type="entry name" value="Glutaconate Coenzyme A-transferase"/>
    <property type="match status" value="1"/>
</dbReference>
<protein>
    <submittedName>
        <fullName evidence="1">3-oxoadipate--succinyl-CoA transferase</fullName>
    </submittedName>
</protein>
<evidence type="ECO:0000313" key="2">
    <source>
        <dbReference type="Proteomes" id="UP000782312"/>
    </source>
</evidence>
<evidence type="ECO:0000313" key="1">
    <source>
        <dbReference type="EMBL" id="MBI3128709.1"/>
    </source>
</evidence>
<dbReference type="EMBL" id="JACPUR010000035">
    <property type="protein sequence ID" value="MBI3128709.1"/>
    <property type="molecule type" value="Genomic_DNA"/>
</dbReference>
<comment type="caution">
    <text evidence="1">The sequence shown here is derived from an EMBL/GenBank/DDBJ whole genome shotgun (WGS) entry which is preliminary data.</text>
</comment>
<name>A0A932MMV6_UNCTE</name>
<proteinExistence type="predicted"/>
<reference evidence="1" key="1">
    <citation type="submission" date="2020-07" db="EMBL/GenBank/DDBJ databases">
        <title>Huge and variable diversity of episymbiotic CPR bacteria and DPANN archaea in groundwater ecosystems.</title>
        <authorList>
            <person name="He C.Y."/>
            <person name="Keren R."/>
            <person name="Whittaker M."/>
            <person name="Farag I.F."/>
            <person name="Doudna J."/>
            <person name="Cate J.H.D."/>
            <person name="Banfield J.F."/>
        </authorList>
    </citation>
    <scope>NUCLEOTIDE SEQUENCE</scope>
    <source>
        <strain evidence="1">NC_groundwater_763_Ag_S-0.2um_68_21</strain>
    </source>
</reference>
<gene>
    <name evidence="1" type="ORF">HYZ11_13985</name>
</gene>